<sequence>MMPKSQRELVSVDVASWIGASWNIVISGERRLENSLREEARSMRSFAVKCIDSLPDRCLEVVSLDIDEIEDHLSKINLTDVPTVKMMAAGFKCPISALPFGALKSDWSRLMLLQEAQPDGSIIKRKLIRIMRVLIIAYYQMEESFDVVKSGAQILQQSQEKEMTTTKVEVTTAKVVPSSSRELNATTRISFVPIEIRIPNVTSPIDLGAVNARYHPVGTLKTAATAVAGNAASRTLDNCLRQSLKDVLSRNRPNRTSHGDVVFERLKGKNFASNLVDHGSVGEIASETSDQQQQAVEVKGNIERASERSDSSSSLEKPSPSSPVSYFDS</sequence>
<dbReference type="AlphaFoldDB" id="E2BSJ7"/>
<accession>E2BSJ7</accession>
<feature type="region of interest" description="Disordered" evidence="1">
    <location>
        <begin position="285"/>
        <end position="329"/>
    </location>
</feature>
<name>E2BSJ7_HARSA</name>
<dbReference type="Proteomes" id="UP000008237">
    <property type="component" value="Unassembled WGS sequence"/>
</dbReference>
<organism evidence="3">
    <name type="scientific">Harpegnathos saltator</name>
    <name type="common">Jerdon's jumping ant</name>
    <dbReference type="NCBI Taxonomy" id="610380"/>
    <lineage>
        <taxon>Eukaryota</taxon>
        <taxon>Metazoa</taxon>
        <taxon>Ecdysozoa</taxon>
        <taxon>Arthropoda</taxon>
        <taxon>Hexapoda</taxon>
        <taxon>Insecta</taxon>
        <taxon>Pterygota</taxon>
        <taxon>Neoptera</taxon>
        <taxon>Endopterygota</taxon>
        <taxon>Hymenoptera</taxon>
        <taxon>Apocrita</taxon>
        <taxon>Aculeata</taxon>
        <taxon>Formicoidea</taxon>
        <taxon>Formicidae</taxon>
        <taxon>Ponerinae</taxon>
        <taxon>Ponerini</taxon>
        <taxon>Harpegnathos</taxon>
    </lineage>
</organism>
<feature type="compositionally biased region" description="Low complexity" evidence="1">
    <location>
        <begin position="311"/>
        <end position="329"/>
    </location>
</feature>
<evidence type="ECO:0000313" key="3">
    <source>
        <dbReference type="Proteomes" id="UP000008237"/>
    </source>
</evidence>
<evidence type="ECO:0000256" key="1">
    <source>
        <dbReference type="SAM" id="MobiDB-lite"/>
    </source>
</evidence>
<feature type="compositionally biased region" description="Polar residues" evidence="1">
    <location>
        <begin position="286"/>
        <end position="295"/>
    </location>
</feature>
<dbReference type="EMBL" id="GL450240">
    <property type="protein sequence ID" value="EFN81330.1"/>
    <property type="molecule type" value="Genomic_DNA"/>
</dbReference>
<reference evidence="2 3" key="1">
    <citation type="journal article" date="2010" name="Science">
        <title>Genomic comparison of the ants Camponotus floridanus and Harpegnathos saltator.</title>
        <authorList>
            <person name="Bonasio R."/>
            <person name="Zhang G."/>
            <person name="Ye C."/>
            <person name="Mutti N.S."/>
            <person name="Fang X."/>
            <person name="Qin N."/>
            <person name="Donahue G."/>
            <person name="Yang P."/>
            <person name="Li Q."/>
            <person name="Li C."/>
            <person name="Zhang P."/>
            <person name="Huang Z."/>
            <person name="Berger S.L."/>
            <person name="Reinberg D."/>
            <person name="Wang J."/>
            <person name="Liebig J."/>
        </authorList>
    </citation>
    <scope>NUCLEOTIDE SEQUENCE [LARGE SCALE GENOMIC DNA]</scope>
    <source>
        <strain evidence="2 3">R22 G/1</strain>
    </source>
</reference>
<dbReference type="InParanoid" id="E2BSJ7"/>
<gene>
    <name evidence="2" type="ORF">EAI_14127</name>
</gene>
<evidence type="ECO:0000313" key="2">
    <source>
        <dbReference type="EMBL" id="EFN81330.1"/>
    </source>
</evidence>
<protein>
    <submittedName>
        <fullName evidence="2">Uncharacterized protein</fullName>
    </submittedName>
</protein>
<proteinExistence type="predicted"/>
<keyword evidence="3" id="KW-1185">Reference proteome</keyword>
<dbReference type="OrthoDB" id="7633179at2759"/>
<feature type="compositionally biased region" description="Basic and acidic residues" evidence="1">
    <location>
        <begin position="300"/>
        <end position="310"/>
    </location>
</feature>